<evidence type="ECO:0000256" key="2">
    <source>
        <dbReference type="ARBA" id="ARBA00022490"/>
    </source>
</evidence>
<sequence>MVLTITTLEDLEKQLKDESNADKLIVLDFFATWCGPCVRIAPKIEDWSTGDHKDDVVFLKCDVDEAEDVAKKYDIEAMPTFVLFKNGEEITRVVGANTADLKKTIEDNVKSKSDD</sequence>
<dbReference type="Proteomes" id="UP000663828">
    <property type="component" value="Unassembled WGS sequence"/>
</dbReference>
<feature type="active site" description="Nucleophile" evidence="6">
    <location>
        <position position="37"/>
    </location>
</feature>
<dbReference type="CDD" id="cd02947">
    <property type="entry name" value="TRX_family"/>
    <property type="match status" value="1"/>
</dbReference>
<feature type="site" description="Deprotonates C-terminal active site Cys" evidence="6">
    <location>
        <position position="28"/>
    </location>
</feature>
<comment type="subcellular location">
    <subcellularLocation>
        <location evidence="1">Cytoplasm</location>
    </subcellularLocation>
</comment>
<dbReference type="NCBIfam" id="TIGR01068">
    <property type="entry name" value="thioredoxin"/>
    <property type="match status" value="1"/>
</dbReference>
<feature type="disulfide bond" description="Redox-active" evidence="7">
    <location>
        <begin position="34"/>
        <end position="37"/>
    </location>
</feature>
<dbReference type="Gene3D" id="3.40.30.10">
    <property type="entry name" value="Glutaredoxin"/>
    <property type="match status" value="1"/>
</dbReference>
<feature type="active site" description="Nucleophile" evidence="6">
    <location>
        <position position="34"/>
    </location>
</feature>
<evidence type="ECO:0000256" key="3">
    <source>
        <dbReference type="ARBA" id="ARBA00023157"/>
    </source>
</evidence>
<evidence type="ECO:0000313" key="9">
    <source>
        <dbReference type="EMBL" id="CAF0730327.1"/>
    </source>
</evidence>
<evidence type="ECO:0000259" key="8">
    <source>
        <dbReference type="PROSITE" id="PS51352"/>
    </source>
</evidence>
<keyword evidence="3 7" id="KW-1015">Disulfide bond</keyword>
<dbReference type="PROSITE" id="PS51352">
    <property type="entry name" value="THIOREDOXIN_2"/>
    <property type="match status" value="1"/>
</dbReference>
<dbReference type="GO" id="GO:0005737">
    <property type="term" value="C:cytoplasm"/>
    <property type="evidence" value="ECO:0007669"/>
    <property type="project" value="UniProtKB-SubCell"/>
</dbReference>
<dbReference type="FunFam" id="3.40.30.10:FF:000245">
    <property type="entry name" value="Thioredoxin"/>
    <property type="match status" value="1"/>
</dbReference>
<dbReference type="OrthoDB" id="2121326at2759"/>
<dbReference type="InterPro" id="IPR050620">
    <property type="entry name" value="Thioredoxin_H-type-like"/>
</dbReference>
<feature type="site" description="Contributes to redox potential value" evidence="6">
    <location>
        <position position="36"/>
    </location>
</feature>
<dbReference type="InterPro" id="IPR017937">
    <property type="entry name" value="Thioredoxin_CS"/>
</dbReference>
<dbReference type="InterPro" id="IPR036249">
    <property type="entry name" value="Thioredoxin-like_sf"/>
</dbReference>
<dbReference type="Proteomes" id="UP000663852">
    <property type="component" value="Unassembled WGS sequence"/>
</dbReference>
<comment type="caution">
    <text evidence="9">The sequence shown here is derived from an EMBL/GenBank/DDBJ whole genome shotgun (WGS) entry which is preliminary data.</text>
</comment>
<comment type="similarity">
    <text evidence="4">Belongs to the thioredoxin family. Plant H-type subfamily.</text>
</comment>
<dbReference type="PIRSF" id="PIRSF000077">
    <property type="entry name" value="Thioredoxin"/>
    <property type="match status" value="1"/>
</dbReference>
<dbReference type="PANTHER" id="PTHR10438">
    <property type="entry name" value="THIOREDOXIN"/>
    <property type="match status" value="1"/>
</dbReference>
<evidence type="ECO:0000313" key="12">
    <source>
        <dbReference type="Proteomes" id="UP000663852"/>
    </source>
</evidence>
<evidence type="ECO:0000313" key="11">
    <source>
        <dbReference type="Proteomes" id="UP000663828"/>
    </source>
</evidence>
<gene>
    <name evidence="9" type="ORF">EDS130_LOCUS1057</name>
    <name evidence="10" type="ORF">XAT740_LOCUS11223</name>
</gene>
<dbReference type="EMBL" id="CAJNOJ010000002">
    <property type="protein sequence ID" value="CAF0730327.1"/>
    <property type="molecule type" value="Genomic_DNA"/>
</dbReference>
<protein>
    <recommendedName>
        <fullName evidence="5">Thioredoxin</fullName>
    </recommendedName>
</protein>
<reference evidence="9" key="1">
    <citation type="submission" date="2021-02" db="EMBL/GenBank/DDBJ databases">
        <authorList>
            <person name="Nowell W R."/>
        </authorList>
    </citation>
    <scope>NUCLEOTIDE SEQUENCE</scope>
</reference>
<evidence type="ECO:0000256" key="1">
    <source>
        <dbReference type="ARBA" id="ARBA00004496"/>
    </source>
</evidence>
<dbReference type="GO" id="GO:0015035">
    <property type="term" value="F:protein-disulfide reductase activity"/>
    <property type="evidence" value="ECO:0007669"/>
    <property type="project" value="InterPro"/>
</dbReference>
<evidence type="ECO:0000256" key="4">
    <source>
        <dbReference type="ARBA" id="ARBA00038353"/>
    </source>
</evidence>
<evidence type="ECO:0000256" key="6">
    <source>
        <dbReference type="PIRSR" id="PIRSR000077-1"/>
    </source>
</evidence>
<dbReference type="InterPro" id="IPR005746">
    <property type="entry name" value="Thioredoxin"/>
</dbReference>
<evidence type="ECO:0000256" key="5">
    <source>
        <dbReference type="PIRNR" id="PIRNR000077"/>
    </source>
</evidence>
<feature type="site" description="Contributes to redox potential value" evidence="6">
    <location>
        <position position="35"/>
    </location>
</feature>
<dbReference type="PANTHER" id="PTHR10438:SF468">
    <property type="entry name" value="THIOREDOXIN-1-RELATED"/>
    <property type="match status" value="1"/>
</dbReference>
<evidence type="ECO:0000256" key="7">
    <source>
        <dbReference type="PIRSR" id="PIRSR000077-4"/>
    </source>
</evidence>
<dbReference type="AlphaFoldDB" id="A0A813MZ70"/>
<keyword evidence="2" id="KW-0963">Cytoplasm</keyword>
<keyword evidence="11" id="KW-1185">Reference proteome</keyword>
<dbReference type="EMBL" id="CAJNOR010000612">
    <property type="protein sequence ID" value="CAF0961897.1"/>
    <property type="molecule type" value="Genomic_DNA"/>
</dbReference>
<proteinExistence type="inferred from homology"/>
<feature type="domain" description="Thioredoxin" evidence="8">
    <location>
        <begin position="1"/>
        <end position="110"/>
    </location>
</feature>
<organism evidence="9 12">
    <name type="scientific">Adineta ricciae</name>
    <name type="common">Rotifer</name>
    <dbReference type="NCBI Taxonomy" id="249248"/>
    <lineage>
        <taxon>Eukaryota</taxon>
        <taxon>Metazoa</taxon>
        <taxon>Spiralia</taxon>
        <taxon>Gnathifera</taxon>
        <taxon>Rotifera</taxon>
        <taxon>Eurotatoria</taxon>
        <taxon>Bdelloidea</taxon>
        <taxon>Adinetida</taxon>
        <taxon>Adinetidae</taxon>
        <taxon>Adineta</taxon>
    </lineage>
</organism>
<dbReference type="InterPro" id="IPR013766">
    <property type="entry name" value="Thioredoxin_domain"/>
</dbReference>
<accession>A0A813MZ70</accession>
<dbReference type="PRINTS" id="PR00421">
    <property type="entry name" value="THIOREDOXIN"/>
</dbReference>
<name>A0A813MZ70_ADIRI</name>
<evidence type="ECO:0000313" key="10">
    <source>
        <dbReference type="EMBL" id="CAF0961897.1"/>
    </source>
</evidence>
<dbReference type="Pfam" id="PF00085">
    <property type="entry name" value="Thioredoxin"/>
    <property type="match status" value="1"/>
</dbReference>
<dbReference type="SUPFAM" id="SSF52833">
    <property type="entry name" value="Thioredoxin-like"/>
    <property type="match status" value="1"/>
</dbReference>
<dbReference type="PROSITE" id="PS00194">
    <property type="entry name" value="THIOREDOXIN_1"/>
    <property type="match status" value="1"/>
</dbReference>
<keyword evidence="7" id="KW-0676">Redox-active center</keyword>